<reference evidence="4 5" key="1">
    <citation type="submission" date="2024-06" db="EMBL/GenBank/DDBJ databases">
        <title>A chromosome-level genome assembly of beet webworm, Loxostege sticticalis.</title>
        <authorList>
            <person name="Zhang Y."/>
        </authorList>
    </citation>
    <scope>NUCLEOTIDE SEQUENCE [LARGE SCALE GENOMIC DNA]</scope>
    <source>
        <strain evidence="3">AQ026</strain>
        <strain evidence="2">AQ028</strain>
        <tissue evidence="2">Male pupae</tissue>
        <tissue evidence="3">Whole body</tissue>
    </source>
</reference>
<dbReference type="Proteomes" id="UP001549921">
    <property type="component" value="Unassembled WGS sequence"/>
</dbReference>
<sequence length="171" mass="19788">MRNLRDAVDGRILKMVYLALCQPLINYCILAWGGASSEALIPLERAQRGVLKVALNKPMRYPTTALYNEAGVLSVRRLYLVRVIVSVHKSVVNSKEYEQMLRKRVFKIPHPQQTTSFAHRFEAFLFPHVYNKLVNICNFKYCTTREAKALVSRTLLTWTYEESENLIKVPK</sequence>
<name>A0ABD0T0A3_LOXSC</name>
<dbReference type="EMBL" id="JBEDNZ010000012">
    <property type="protein sequence ID" value="KAL0831380.1"/>
    <property type="molecule type" value="Genomic_DNA"/>
</dbReference>
<dbReference type="AlphaFoldDB" id="A0ABD0T0A3"/>
<keyword evidence="1" id="KW-0812">Transmembrane</keyword>
<comment type="caution">
    <text evidence="2">The sequence shown here is derived from an EMBL/GenBank/DDBJ whole genome shotgun (WGS) entry which is preliminary data.</text>
</comment>
<protein>
    <submittedName>
        <fullName evidence="2">Uncharacterized protein</fullName>
    </submittedName>
</protein>
<organism evidence="2 5">
    <name type="scientific">Loxostege sticticalis</name>
    <name type="common">Beet webworm moth</name>
    <dbReference type="NCBI Taxonomy" id="481309"/>
    <lineage>
        <taxon>Eukaryota</taxon>
        <taxon>Metazoa</taxon>
        <taxon>Ecdysozoa</taxon>
        <taxon>Arthropoda</taxon>
        <taxon>Hexapoda</taxon>
        <taxon>Insecta</taxon>
        <taxon>Pterygota</taxon>
        <taxon>Neoptera</taxon>
        <taxon>Endopterygota</taxon>
        <taxon>Lepidoptera</taxon>
        <taxon>Glossata</taxon>
        <taxon>Ditrysia</taxon>
        <taxon>Pyraloidea</taxon>
        <taxon>Crambidae</taxon>
        <taxon>Pyraustinae</taxon>
        <taxon>Loxostege</taxon>
    </lineage>
</organism>
<evidence type="ECO:0000313" key="5">
    <source>
        <dbReference type="Proteomes" id="UP001549921"/>
    </source>
</evidence>
<keyword evidence="1" id="KW-1133">Transmembrane helix</keyword>
<dbReference type="EMBL" id="JBEUOH010000006">
    <property type="protein sequence ID" value="KAL0893396.1"/>
    <property type="molecule type" value="Genomic_DNA"/>
</dbReference>
<accession>A0ABD0T0A3</accession>
<proteinExistence type="predicted"/>
<evidence type="ECO:0000313" key="2">
    <source>
        <dbReference type="EMBL" id="KAL0831380.1"/>
    </source>
</evidence>
<dbReference type="Proteomes" id="UP001549920">
    <property type="component" value="Unassembled WGS sequence"/>
</dbReference>
<evidence type="ECO:0000313" key="4">
    <source>
        <dbReference type="Proteomes" id="UP001549920"/>
    </source>
</evidence>
<feature type="transmembrane region" description="Helical" evidence="1">
    <location>
        <begin position="12"/>
        <end position="35"/>
    </location>
</feature>
<gene>
    <name evidence="3" type="ORF">ABMA27_014983</name>
    <name evidence="2" type="ORF">ABMA28_002203</name>
</gene>
<keyword evidence="4" id="KW-1185">Reference proteome</keyword>
<evidence type="ECO:0000256" key="1">
    <source>
        <dbReference type="SAM" id="Phobius"/>
    </source>
</evidence>
<evidence type="ECO:0000313" key="3">
    <source>
        <dbReference type="EMBL" id="KAL0893396.1"/>
    </source>
</evidence>
<keyword evidence="1" id="KW-0472">Membrane</keyword>